<name>A0A6C0CWJ0_9ZZZZ</name>
<dbReference type="InterPro" id="IPR002654">
    <property type="entry name" value="Glyco_trans_25"/>
</dbReference>
<feature type="domain" description="Glycosyl transferase family 25" evidence="1">
    <location>
        <begin position="273"/>
        <end position="357"/>
    </location>
</feature>
<dbReference type="InterPro" id="IPR007074">
    <property type="entry name" value="LicD/FKTN/FKRP_NTP_transf"/>
</dbReference>
<evidence type="ECO:0008006" key="4">
    <source>
        <dbReference type="Google" id="ProtNLM"/>
    </source>
</evidence>
<dbReference type="Pfam" id="PF04991">
    <property type="entry name" value="LicD"/>
    <property type="match status" value="1"/>
</dbReference>
<dbReference type="PANTHER" id="PTHR43404:SF2">
    <property type="entry name" value="LIPOPOLYSACCHARIDE CHOLINEPHOSPHOTRANSFERASE LICD"/>
    <property type="match status" value="1"/>
</dbReference>
<accession>A0A6C0CWJ0</accession>
<dbReference type="Pfam" id="PF01755">
    <property type="entry name" value="Glyco_transf_25"/>
    <property type="match status" value="1"/>
</dbReference>
<evidence type="ECO:0000259" key="1">
    <source>
        <dbReference type="Pfam" id="PF01755"/>
    </source>
</evidence>
<sequence length="435" mass="52157">MKYLLIFVLYLLNLYLIYDTFCVDEDVIEYYTNKEYNIIHETLYNNIKKSIDIFEKYNIKYWATAGTLLGCIRDKKIIEHDDYIDLGMNEKDYNRLSKCIKEENELFQEFKKAGLHVVEKFPGKLIKILTHREDGDYNKNKIFIDIINYEKKDNKYESVEEGWKHTEWYNCDDIDNLSTGVLKDIEIKIPNNYISYLERTYGDCSKDRCWKIPKKEHDHEDEVNLEKNVMNLFDNTYYINLEKRKDRKMETIRELNNFGIKNPIRFDAIKDYNGAIGCSKSHLSILKKARDNKYPYVAIFEDDVKFIDVDETYTKLNKLLNSNIEWDVVLLGGNNFKPYDILDESIYRVKNCQTTTSYIVKQKYYDTLINHWERGLQKLIETNDDSKYALDQYWKELQKKDKFLLIVPVKVIQRKDYSDIQKGHVDYEGIMKDYK</sequence>
<feature type="domain" description="LicD/FKTN/FKRP nucleotidyltransferase" evidence="2">
    <location>
        <begin position="55"/>
        <end position="158"/>
    </location>
</feature>
<reference evidence="3" key="1">
    <citation type="journal article" date="2020" name="Nature">
        <title>Giant virus diversity and host interactions through global metagenomics.</title>
        <authorList>
            <person name="Schulz F."/>
            <person name="Roux S."/>
            <person name="Paez-Espino D."/>
            <person name="Jungbluth S."/>
            <person name="Walsh D.A."/>
            <person name="Denef V.J."/>
            <person name="McMahon K.D."/>
            <person name="Konstantinidis K.T."/>
            <person name="Eloe-Fadrosh E.A."/>
            <person name="Kyrpides N.C."/>
            <person name="Woyke T."/>
        </authorList>
    </citation>
    <scope>NUCLEOTIDE SEQUENCE</scope>
    <source>
        <strain evidence="3">GVMAG-M-3300023110-24</strain>
    </source>
</reference>
<dbReference type="InterPro" id="IPR052942">
    <property type="entry name" value="LPS_cholinephosphotransferase"/>
</dbReference>
<dbReference type="PANTHER" id="PTHR43404">
    <property type="entry name" value="LIPOPOLYSACCHARIDE CHOLINEPHOSPHOTRANSFERASE LICD"/>
    <property type="match status" value="1"/>
</dbReference>
<dbReference type="GO" id="GO:0009100">
    <property type="term" value="P:glycoprotein metabolic process"/>
    <property type="evidence" value="ECO:0007669"/>
    <property type="project" value="UniProtKB-ARBA"/>
</dbReference>
<protein>
    <recommendedName>
        <fullName evidence="4">Glycosyltransferase</fullName>
    </recommendedName>
</protein>
<dbReference type="AlphaFoldDB" id="A0A6C0CWJ0"/>
<dbReference type="EMBL" id="MN739508">
    <property type="protein sequence ID" value="QHT09216.1"/>
    <property type="molecule type" value="Genomic_DNA"/>
</dbReference>
<proteinExistence type="predicted"/>
<evidence type="ECO:0000313" key="3">
    <source>
        <dbReference type="EMBL" id="QHT09216.1"/>
    </source>
</evidence>
<evidence type="ECO:0000259" key="2">
    <source>
        <dbReference type="Pfam" id="PF04991"/>
    </source>
</evidence>
<organism evidence="3">
    <name type="scientific">viral metagenome</name>
    <dbReference type="NCBI Taxonomy" id="1070528"/>
    <lineage>
        <taxon>unclassified sequences</taxon>
        <taxon>metagenomes</taxon>
        <taxon>organismal metagenomes</taxon>
    </lineage>
</organism>